<evidence type="ECO:0000256" key="1">
    <source>
        <dbReference type="ARBA" id="ARBA00010641"/>
    </source>
</evidence>
<dbReference type="InterPro" id="IPR007627">
    <property type="entry name" value="RNA_pol_sigma70_r2"/>
</dbReference>
<dbReference type="PANTHER" id="PTHR43133">
    <property type="entry name" value="RNA POLYMERASE ECF-TYPE SIGMA FACTO"/>
    <property type="match status" value="1"/>
</dbReference>
<evidence type="ECO:0000256" key="2">
    <source>
        <dbReference type="ARBA" id="ARBA00023015"/>
    </source>
</evidence>
<dbReference type="Pfam" id="PF04542">
    <property type="entry name" value="Sigma70_r2"/>
    <property type="match status" value="1"/>
</dbReference>
<feature type="domain" description="RNA polymerase sigma factor 70 region 4 type 2" evidence="6">
    <location>
        <begin position="124"/>
        <end position="175"/>
    </location>
</feature>
<dbReference type="SUPFAM" id="SSF88659">
    <property type="entry name" value="Sigma3 and sigma4 domains of RNA polymerase sigma factors"/>
    <property type="match status" value="1"/>
</dbReference>
<organism evidence="7 8">
    <name type="scientific">Methylobrevis albus</name>
    <dbReference type="NCBI Taxonomy" id="2793297"/>
    <lineage>
        <taxon>Bacteria</taxon>
        <taxon>Pseudomonadati</taxon>
        <taxon>Pseudomonadota</taxon>
        <taxon>Alphaproteobacteria</taxon>
        <taxon>Hyphomicrobiales</taxon>
        <taxon>Pleomorphomonadaceae</taxon>
        <taxon>Methylobrevis</taxon>
    </lineage>
</organism>
<dbReference type="RefSeq" id="WP_197312486.1">
    <property type="nucleotide sequence ID" value="NZ_JADZLT010000054.1"/>
</dbReference>
<evidence type="ECO:0000313" key="7">
    <source>
        <dbReference type="EMBL" id="MBH0239407.1"/>
    </source>
</evidence>
<sequence>MTRPDPEAGELIGAVARGDRAAFERLYRLSAPKLFAIALRILRDRGRAEEVLQEAFIRIWRSAASFDGALGGAGAWMTSIVRNAAIDALRRQPPPSISAYEDEDILASISDGSFERLDPAMAQTLHDCLGRLEETPRRLIVLAYCGGYSREELADAEGRPIGTIKTWLHRGLAALKTCLDGDE</sequence>
<dbReference type="Pfam" id="PF08281">
    <property type="entry name" value="Sigma70_r4_2"/>
    <property type="match status" value="1"/>
</dbReference>
<evidence type="ECO:0000259" key="6">
    <source>
        <dbReference type="Pfam" id="PF08281"/>
    </source>
</evidence>
<evidence type="ECO:0000256" key="3">
    <source>
        <dbReference type="ARBA" id="ARBA00023082"/>
    </source>
</evidence>
<dbReference type="Proteomes" id="UP000631694">
    <property type="component" value="Unassembled WGS sequence"/>
</dbReference>
<dbReference type="InterPro" id="IPR039425">
    <property type="entry name" value="RNA_pol_sigma-70-like"/>
</dbReference>
<dbReference type="InterPro" id="IPR014284">
    <property type="entry name" value="RNA_pol_sigma-70_dom"/>
</dbReference>
<evidence type="ECO:0000259" key="5">
    <source>
        <dbReference type="Pfam" id="PF04542"/>
    </source>
</evidence>
<name>A0A931MZF2_9HYPH</name>
<gene>
    <name evidence="7" type="ORF">I5731_16405</name>
</gene>
<evidence type="ECO:0000256" key="4">
    <source>
        <dbReference type="ARBA" id="ARBA00023163"/>
    </source>
</evidence>
<reference evidence="7" key="1">
    <citation type="submission" date="2020-12" db="EMBL/GenBank/DDBJ databases">
        <title>Methylobrevis albus sp. nov., isolated from fresh water lack sediment.</title>
        <authorList>
            <person name="Zou Q."/>
        </authorList>
    </citation>
    <scope>NUCLEOTIDE SEQUENCE</scope>
    <source>
        <strain evidence="7">L22</strain>
    </source>
</reference>
<evidence type="ECO:0000313" key="8">
    <source>
        <dbReference type="Proteomes" id="UP000631694"/>
    </source>
</evidence>
<dbReference type="GO" id="GO:0016987">
    <property type="term" value="F:sigma factor activity"/>
    <property type="evidence" value="ECO:0007669"/>
    <property type="project" value="UniProtKB-KW"/>
</dbReference>
<feature type="domain" description="RNA polymerase sigma-70 region 2" evidence="5">
    <location>
        <begin position="26"/>
        <end position="92"/>
    </location>
</feature>
<dbReference type="SUPFAM" id="SSF88946">
    <property type="entry name" value="Sigma2 domain of RNA polymerase sigma factors"/>
    <property type="match status" value="1"/>
</dbReference>
<proteinExistence type="inferred from homology"/>
<dbReference type="GO" id="GO:0003677">
    <property type="term" value="F:DNA binding"/>
    <property type="evidence" value="ECO:0007669"/>
    <property type="project" value="InterPro"/>
</dbReference>
<dbReference type="Gene3D" id="1.10.10.10">
    <property type="entry name" value="Winged helix-like DNA-binding domain superfamily/Winged helix DNA-binding domain"/>
    <property type="match status" value="1"/>
</dbReference>
<keyword evidence="8" id="KW-1185">Reference proteome</keyword>
<accession>A0A931MZF2</accession>
<dbReference type="InterPro" id="IPR013249">
    <property type="entry name" value="RNA_pol_sigma70_r4_t2"/>
</dbReference>
<protein>
    <submittedName>
        <fullName evidence="7">Sigma-70 family RNA polymerase sigma factor</fullName>
    </submittedName>
</protein>
<dbReference type="InterPro" id="IPR013325">
    <property type="entry name" value="RNA_pol_sigma_r2"/>
</dbReference>
<dbReference type="PANTHER" id="PTHR43133:SF62">
    <property type="entry name" value="RNA POLYMERASE SIGMA FACTOR SIGZ"/>
    <property type="match status" value="1"/>
</dbReference>
<dbReference type="Gene3D" id="1.10.1740.10">
    <property type="match status" value="1"/>
</dbReference>
<keyword evidence="4" id="KW-0804">Transcription</keyword>
<dbReference type="EMBL" id="JADZLT010000054">
    <property type="protein sequence ID" value="MBH0239407.1"/>
    <property type="molecule type" value="Genomic_DNA"/>
</dbReference>
<comment type="similarity">
    <text evidence="1">Belongs to the sigma-70 factor family. ECF subfamily.</text>
</comment>
<keyword evidence="3" id="KW-0731">Sigma factor</keyword>
<dbReference type="NCBIfam" id="TIGR02937">
    <property type="entry name" value="sigma70-ECF"/>
    <property type="match status" value="1"/>
</dbReference>
<comment type="caution">
    <text evidence="7">The sequence shown here is derived from an EMBL/GenBank/DDBJ whole genome shotgun (WGS) entry which is preliminary data.</text>
</comment>
<dbReference type="InterPro" id="IPR013324">
    <property type="entry name" value="RNA_pol_sigma_r3/r4-like"/>
</dbReference>
<keyword evidence="2" id="KW-0805">Transcription regulation</keyword>
<dbReference type="GO" id="GO:0006352">
    <property type="term" value="P:DNA-templated transcription initiation"/>
    <property type="evidence" value="ECO:0007669"/>
    <property type="project" value="InterPro"/>
</dbReference>
<dbReference type="CDD" id="cd06171">
    <property type="entry name" value="Sigma70_r4"/>
    <property type="match status" value="1"/>
</dbReference>
<dbReference type="AlphaFoldDB" id="A0A931MZF2"/>
<dbReference type="InterPro" id="IPR036388">
    <property type="entry name" value="WH-like_DNA-bd_sf"/>
</dbReference>